<dbReference type="InterPro" id="IPR058627">
    <property type="entry name" value="MdtA-like_C"/>
</dbReference>
<name>A0ABV1RL36_9ALTE</name>
<dbReference type="Pfam" id="PF25876">
    <property type="entry name" value="HH_MFP_RND"/>
    <property type="match status" value="1"/>
</dbReference>
<feature type="domain" description="CusB-like beta-barrel" evidence="6">
    <location>
        <begin position="208"/>
        <end position="276"/>
    </location>
</feature>
<dbReference type="Pfam" id="PF25967">
    <property type="entry name" value="RND-MFP_C"/>
    <property type="match status" value="1"/>
</dbReference>
<evidence type="ECO:0000256" key="2">
    <source>
        <dbReference type="ARBA" id="ARBA00009477"/>
    </source>
</evidence>
<evidence type="ECO:0000256" key="1">
    <source>
        <dbReference type="ARBA" id="ARBA00004196"/>
    </source>
</evidence>
<proteinExistence type="inferred from homology"/>
<evidence type="ECO:0000259" key="6">
    <source>
        <dbReference type="Pfam" id="PF25954"/>
    </source>
</evidence>
<comment type="caution">
    <text evidence="8">The sequence shown here is derived from an EMBL/GenBank/DDBJ whole genome shotgun (WGS) entry which is preliminary data.</text>
</comment>
<comment type="subcellular location">
    <subcellularLocation>
        <location evidence="1">Cell envelope</location>
    </subcellularLocation>
</comment>
<evidence type="ECO:0000313" key="9">
    <source>
        <dbReference type="Proteomes" id="UP001467690"/>
    </source>
</evidence>
<dbReference type="Gene3D" id="2.40.30.170">
    <property type="match status" value="1"/>
</dbReference>
<keyword evidence="9" id="KW-1185">Reference proteome</keyword>
<comment type="similarity">
    <text evidence="2">Belongs to the membrane fusion protein (MFP) (TC 8.A.1) family.</text>
</comment>
<sequence>MARFGLSAMTLISSLLLLSCDKQTEPPKQPIRSIAWQTVNSQPLTQMRRLPGILNPVESAPLSFQVSGKIEAIYVHLGDSVSSGQKLAQLQLSNYKLALQAAQGELEKAKAFQREREAEFARYEQLLEQQLVSRSVYDNAKSQAQSAASSVDVAHTQLEIAQKNLNDATLYAPYDGRITNQLAEPSQQVASGQTVFEIEGQHGLEIAVLVPETLIKEVKNGQTYKVRAPVVKDKELSAYVSEISSRAENANAFRVVLNFSEEHPDLRAGMSVEVDFVYRGSERNNYQGSAFNIPVSALLAGKDKQTFVFVYNPQTSLLEKRQVVAENILGNQVLITQGLTSGEIIATAGVSFLQDGQQVNLFKNDVKIFN</sequence>
<dbReference type="InterPro" id="IPR006143">
    <property type="entry name" value="RND_pump_MFP"/>
</dbReference>
<dbReference type="NCBIfam" id="TIGR01730">
    <property type="entry name" value="RND_mfp"/>
    <property type="match status" value="1"/>
</dbReference>
<reference evidence="8 9" key="1">
    <citation type="submission" date="2024-06" db="EMBL/GenBank/DDBJ databases">
        <authorList>
            <person name="Chen R.Y."/>
        </authorList>
    </citation>
    <scope>NUCLEOTIDE SEQUENCE [LARGE SCALE GENOMIC DNA]</scope>
    <source>
        <strain evidence="8 9">D2</strain>
    </source>
</reference>
<evidence type="ECO:0000259" key="4">
    <source>
        <dbReference type="Pfam" id="PF25876"/>
    </source>
</evidence>
<dbReference type="InterPro" id="IPR058792">
    <property type="entry name" value="Beta-barrel_RND_2"/>
</dbReference>
<dbReference type="Pfam" id="PF25954">
    <property type="entry name" value="Beta-barrel_RND_2"/>
    <property type="match status" value="1"/>
</dbReference>
<dbReference type="SUPFAM" id="SSF111369">
    <property type="entry name" value="HlyD-like secretion proteins"/>
    <property type="match status" value="1"/>
</dbReference>
<dbReference type="Gene3D" id="2.40.50.100">
    <property type="match status" value="1"/>
</dbReference>
<dbReference type="PANTHER" id="PTHR30469">
    <property type="entry name" value="MULTIDRUG RESISTANCE PROTEIN MDTA"/>
    <property type="match status" value="1"/>
</dbReference>
<dbReference type="EMBL" id="JBELOE010000265">
    <property type="protein sequence ID" value="MER2493656.1"/>
    <property type="molecule type" value="Genomic_DNA"/>
</dbReference>
<dbReference type="RefSeq" id="WP_143872784.1">
    <property type="nucleotide sequence ID" value="NZ_CP041660.1"/>
</dbReference>
<organism evidence="8 9">
    <name type="scientific">Catenovulum sediminis</name>
    <dbReference type="NCBI Taxonomy" id="1740262"/>
    <lineage>
        <taxon>Bacteria</taxon>
        <taxon>Pseudomonadati</taxon>
        <taxon>Pseudomonadota</taxon>
        <taxon>Gammaproteobacteria</taxon>
        <taxon>Alteromonadales</taxon>
        <taxon>Alteromonadaceae</taxon>
        <taxon>Catenovulum</taxon>
    </lineage>
</organism>
<keyword evidence="3" id="KW-0813">Transport</keyword>
<dbReference type="PROSITE" id="PS51257">
    <property type="entry name" value="PROKAR_LIPOPROTEIN"/>
    <property type="match status" value="1"/>
</dbReference>
<evidence type="ECO:0000259" key="7">
    <source>
        <dbReference type="Pfam" id="PF25967"/>
    </source>
</evidence>
<accession>A0ABV1RL36</accession>
<feature type="domain" description="Multidrug resistance protein MdtA-like barrel-sandwich hybrid" evidence="5">
    <location>
        <begin position="63"/>
        <end position="196"/>
    </location>
</feature>
<evidence type="ECO:0000259" key="5">
    <source>
        <dbReference type="Pfam" id="PF25917"/>
    </source>
</evidence>
<evidence type="ECO:0000313" key="8">
    <source>
        <dbReference type="EMBL" id="MER2493656.1"/>
    </source>
</evidence>
<dbReference type="Gene3D" id="2.40.420.20">
    <property type="match status" value="1"/>
</dbReference>
<gene>
    <name evidence="8" type="ORF">ABS311_17390</name>
</gene>
<evidence type="ECO:0000256" key="3">
    <source>
        <dbReference type="ARBA" id="ARBA00022448"/>
    </source>
</evidence>
<dbReference type="InterPro" id="IPR058624">
    <property type="entry name" value="MdtA-like_HH"/>
</dbReference>
<dbReference type="Gene3D" id="1.10.287.470">
    <property type="entry name" value="Helix hairpin bin"/>
    <property type="match status" value="1"/>
</dbReference>
<dbReference type="InterPro" id="IPR058625">
    <property type="entry name" value="MdtA-like_BSH"/>
</dbReference>
<feature type="domain" description="Multidrug resistance protein MdtA-like C-terminal permuted SH3" evidence="7">
    <location>
        <begin position="293"/>
        <end position="349"/>
    </location>
</feature>
<dbReference type="Pfam" id="PF25917">
    <property type="entry name" value="BSH_RND"/>
    <property type="match status" value="1"/>
</dbReference>
<dbReference type="Proteomes" id="UP001467690">
    <property type="component" value="Unassembled WGS sequence"/>
</dbReference>
<feature type="domain" description="Multidrug resistance protein MdtA-like alpha-helical hairpin" evidence="4">
    <location>
        <begin position="99"/>
        <end position="166"/>
    </location>
</feature>
<protein>
    <submittedName>
        <fullName evidence="8">Efflux RND transporter periplasmic adaptor subunit</fullName>
    </submittedName>
</protein>